<gene>
    <name evidence="3" type="ORF">UK23_40120</name>
</gene>
<comment type="caution">
    <text evidence="3">The sequence shown here is derived from an EMBL/GenBank/DDBJ whole genome shotgun (WGS) entry which is preliminary data.</text>
</comment>
<evidence type="ECO:0000259" key="2">
    <source>
        <dbReference type="Pfam" id="PF01814"/>
    </source>
</evidence>
<organism evidence="3 4">
    <name type="scientific">Lentzea aerocolonigenes</name>
    <name type="common">Lechevalieria aerocolonigenes</name>
    <name type="synonym">Saccharothrix aerocolonigenes</name>
    <dbReference type="NCBI Taxonomy" id="68170"/>
    <lineage>
        <taxon>Bacteria</taxon>
        <taxon>Bacillati</taxon>
        <taxon>Actinomycetota</taxon>
        <taxon>Actinomycetes</taxon>
        <taxon>Pseudonocardiales</taxon>
        <taxon>Pseudonocardiaceae</taxon>
        <taxon>Lentzea</taxon>
    </lineage>
</organism>
<reference evidence="3 4" key="1">
    <citation type="submission" date="2015-02" db="EMBL/GenBank/DDBJ databases">
        <authorList>
            <person name="Ju K.-S."/>
            <person name="Doroghazi J.R."/>
            <person name="Metcalf W."/>
        </authorList>
    </citation>
    <scope>NUCLEOTIDE SEQUENCE [LARGE SCALE GENOMIC DNA]</scope>
    <source>
        <strain evidence="3 4">NRRL B-16140</strain>
    </source>
</reference>
<evidence type="ECO:0000313" key="4">
    <source>
        <dbReference type="Proteomes" id="UP000033393"/>
    </source>
</evidence>
<accession>A0A0F0GEM7</accession>
<dbReference type="EMBL" id="JYJG01000396">
    <property type="protein sequence ID" value="KJK40836.1"/>
    <property type="molecule type" value="Genomic_DNA"/>
</dbReference>
<dbReference type="STRING" id="68170.GCA_000974445_05321"/>
<protein>
    <submittedName>
        <fullName evidence="3">Hemerythrin</fullName>
    </submittedName>
</protein>
<dbReference type="Gene3D" id="1.20.120.520">
    <property type="entry name" value="nmb1532 protein domain like"/>
    <property type="match status" value="1"/>
</dbReference>
<feature type="compositionally biased region" description="Basic and acidic residues" evidence="1">
    <location>
        <begin position="180"/>
        <end position="192"/>
    </location>
</feature>
<dbReference type="InterPro" id="IPR012312">
    <property type="entry name" value="Hemerythrin-like"/>
</dbReference>
<dbReference type="AlphaFoldDB" id="A0A0F0GEM7"/>
<feature type="region of interest" description="Disordered" evidence="1">
    <location>
        <begin position="170"/>
        <end position="192"/>
    </location>
</feature>
<sequence length="192" mass="21851">MSNRRTAVQYDVVDLIMQDHREVERLWDELKNHPEKRPLLTPVMCGLLVAHSRAEESEVYPVAIKEAGESDEVEHSQEEHAEAEQLLAKLLDCDWDSPQYDEALKKVVDAVSHHVEEEEKTVLPGMRTKLSAERRYQLGERFAASRAEHLGELPGQATREELLTQARNLGLSNASSMSKEQLKRELQKAASE</sequence>
<dbReference type="CDD" id="cd12108">
    <property type="entry name" value="Hr-like"/>
    <property type="match status" value="1"/>
</dbReference>
<feature type="compositionally biased region" description="Polar residues" evidence="1">
    <location>
        <begin position="170"/>
        <end position="179"/>
    </location>
</feature>
<dbReference type="Proteomes" id="UP000033393">
    <property type="component" value="Unassembled WGS sequence"/>
</dbReference>
<proteinExistence type="predicted"/>
<dbReference type="PATRIC" id="fig|68170.10.peg.738"/>
<evidence type="ECO:0000256" key="1">
    <source>
        <dbReference type="SAM" id="MobiDB-lite"/>
    </source>
</evidence>
<keyword evidence="4" id="KW-1185">Reference proteome</keyword>
<name>A0A0F0GEM7_LENAE</name>
<evidence type="ECO:0000313" key="3">
    <source>
        <dbReference type="EMBL" id="KJK40836.1"/>
    </source>
</evidence>
<dbReference type="PANTHER" id="PTHR35585">
    <property type="entry name" value="HHE DOMAIN PROTEIN (AFU_ORTHOLOGUE AFUA_4G00730)"/>
    <property type="match status" value="1"/>
</dbReference>
<feature type="domain" description="Hemerythrin-like" evidence="2">
    <location>
        <begin position="12"/>
        <end position="124"/>
    </location>
</feature>
<dbReference type="PANTHER" id="PTHR35585:SF1">
    <property type="entry name" value="HHE DOMAIN PROTEIN (AFU_ORTHOLOGUE AFUA_4G00730)"/>
    <property type="match status" value="1"/>
</dbReference>
<dbReference type="Pfam" id="PF01814">
    <property type="entry name" value="Hemerythrin"/>
    <property type="match status" value="1"/>
</dbReference>